<evidence type="ECO:0000313" key="2">
    <source>
        <dbReference type="Proteomes" id="UP000324222"/>
    </source>
</evidence>
<reference evidence="1 2" key="1">
    <citation type="submission" date="2019-05" db="EMBL/GenBank/DDBJ databases">
        <title>Another draft genome of Portunus trituberculatus and its Hox gene families provides insights of decapod evolution.</title>
        <authorList>
            <person name="Jeong J.-H."/>
            <person name="Song I."/>
            <person name="Kim S."/>
            <person name="Choi T."/>
            <person name="Kim D."/>
            <person name="Ryu S."/>
            <person name="Kim W."/>
        </authorList>
    </citation>
    <scope>NUCLEOTIDE SEQUENCE [LARGE SCALE GENOMIC DNA]</scope>
    <source>
        <tissue evidence="1">Muscle</tissue>
    </source>
</reference>
<sequence>MCFWVEAFKRNRRSEVSGGAVGEEYPARRNRVKEEGVYSGGWGSRGCKGCGVLVRGISQDVQRIGVRKSSRLGGSWRSAECWVLLGTWMLREDSVYLRHNGVVDGLELLPRNPKWHWKQALVRILIRREDKEEVMREAAISLVVYINVK</sequence>
<dbReference type="Proteomes" id="UP000324222">
    <property type="component" value="Unassembled WGS sequence"/>
</dbReference>
<dbReference type="AlphaFoldDB" id="A0A5B7K6V7"/>
<gene>
    <name evidence="1" type="ORF">E2C01_098384</name>
</gene>
<name>A0A5B7K6V7_PORTR</name>
<comment type="caution">
    <text evidence="1">The sequence shown here is derived from an EMBL/GenBank/DDBJ whole genome shotgun (WGS) entry which is preliminary data.</text>
</comment>
<keyword evidence="2" id="KW-1185">Reference proteome</keyword>
<protein>
    <submittedName>
        <fullName evidence="1">Uncharacterized protein</fullName>
    </submittedName>
</protein>
<organism evidence="1 2">
    <name type="scientific">Portunus trituberculatus</name>
    <name type="common">Swimming crab</name>
    <name type="synonym">Neptunus trituberculatus</name>
    <dbReference type="NCBI Taxonomy" id="210409"/>
    <lineage>
        <taxon>Eukaryota</taxon>
        <taxon>Metazoa</taxon>
        <taxon>Ecdysozoa</taxon>
        <taxon>Arthropoda</taxon>
        <taxon>Crustacea</taxon>
        <taxon>Multicrustacea</taxon>
        <taxon>Malacostraca</taxon>
        <taxon>Eumalacostraca</taxon>
        <taxon>Eucarida</taxon>
        <taxon>Decapoda</taxon>
        <taxon>Pleocyemata</taxon>
        <taxon>Brachyura</taxon>
        <taxon>Eubrachyura</taxon>
        <taxon>Portunoidea</taxon>
        <taxon>Portunidae</taxon>
        <taxon>Portuninae</taxon>
        <taxon>Portunus</taxon>
    </lineage>
</organism>
<evidence type="ECO:0000313" key="1">
    <source>
        <dbReference type="EMBL" id="MPD02780.1"/>
    </source>
</evidence>
<proteinExistence type="predicted"/>
<accession>A0A5B7K6V7</accession>
<dbReference type="EMBL" id="VSRR010133077">
    <property type="protein sequence ID" value="MPD02780.1"/>
    <property type="molecule type" value="Genomic_DNA"/>
</dbReference>